<dbReference type="InterPro" id="IPR005814">
    <property type="entry name" value="Aminotrans_3"/>
</dbReference>
<comment type="caution">
    <text evidence="10">The sequence shown here is derived from an EMBL/GenBank/DDBJ whole genome shotgun (WGS) entry which is preliminary data.</text>
</comment>
<dbReference type="GO" id="GO:0006779">
    <property type="term" value="P:porphyrin-containing compound biosynthetic process"/>
    <property type="evidence" value="ECO:0007669"/>
    <property type="project" value="UniProtKB-KW"/>
</dbReference>
<evidence type="ECO:0000256" key="1">
    <source>
        <dbReference type="ARBA" id="ARBA00001933"/>
    </source>
</evidence>
<dbReference type="PANTHER" id="PTHR43713:SF3">
    <property type="entry name" value="GLUTAMATE-1-SEMIALDEHYDE 2,1-AMINOMUTASE 1, CHLOROPLASTIC-RELATED"/>
    <property type="match status" value="1"/>
</dbReference>
<keyword evidence="10" id="KW-0032">Aminotransferase</keyword>
<sequence length="178" mass="18963">IELVRMTNSGTEATMTAIRLARGYTGRDKIVKFEGCYHGHSDSLLVKAGSGLLTKGEGEPTSKGVPADFAKHTLTLPYNDIAALKECFAKFGHEIAGVIIEPVAGNMNMVKPIDGFLQAIRDVCDEYKSVFIIDEVMTGFRVALGGAQSVYNVKPDLTTLGKIIGAGLPVGAFGGKRE</sequence>
<proteinExistence type="inferred from homology"/>
<evidence type="ECO:0000256" key="3">
    <source>
        <dbReference type="ARBA" id="ARBA00008981"/>
    </source>
</evidence>
<dbReference type="Pfam" id="PF00202">
    <property type="entry name" value="Aminotran_3"/>
    <property type="match status" value="1"/>
</dbReference>
<name>A0A3R9RSH7_ACIBA</name>
<comment type="pathway">
    <text evidence="2">Porphyrin-containing compound metabolism; protoporphyrin-IX biosynthesis; 5-aminolevulinate from L-glutamyl-tRNA(Glu): step 2/2.</text>
</comment>
<dbReference type="GO" id="GO:0030170">
    <property type="term" value="F:pyridoxal phosphate binding"/>
    <property type="evidence" value="ECO:0007669"/>
    <property type="project" value="InterPro"/>
</dbReference>
<feature type="non-terminal residue" evidence="10">
    <location>
        <position position="1"/>
    </location>
</feature>
<dbReference type="PROSITE" id="PS00600">
    <property type="entry name" value="AA_TRANSFER_CLASS_3"/>
    <property type="match status" value="1"/>
</dbReference>
<dbReference type="GO" id="GO:0042286">
    <property type="term" value="F:glutamate-1-semialdehyde 2,1-aminomutase activity"/>
    <property type="evidence" value="ECO:0007669"/>
    <property type="project" value="UniProtKB-EC"/>
</dbReference>
<evidence type="ECO:0000256" key="6">
    <source>
        <dbReference type="ARBA" id="ARBA00022898"/>
    </source>
</evidence>
<dbReference type="Proteomes" id="UP000280073">
    <property type="component" value="Unassembled WGS sequence"/>
</dbReference>
<dbReference type="Gene3D" id="3.40.640.10">
    <property type="entry name" value="Type I PLP-dependent aspartate aminotransferase-like (Major domain)"/>
    <property type="match status" value="1"/>
</dbReference>
<dbReference type="InterPro" id="IPR015421">
    <property type="entry name" value="PyrdxlP-dep_Trfase_major"/>
</dbReference>
<comment type="similarity">
    <text evidence="3">Belongs to the class-III pyridoxal-phosphate-dependent aminotransferase family. HemL subfamily.</text>
</comment>
<comment type="cofactor">
    <cofactor evidence="1">
        <name>pyridoxal 5'-phosphate</name>
        <dbReference type="ChEBI" id="CHEBI:597326"/>
    </cofactor>
</comment>
<evidence type="ECO:0000256" key="9">
    <source>
        <dbReference type="ARBA" id="ARBA00031365"/>
    </source>
</evidence>
<protein>
    <recommendedName>
        <fullName evidence="5">Glutamate-1-semialdehyde 2,1-aminomutase</fullName>
        <ecNumber evidence="4">5.4.3.8</ecNumber>
    </recommendedName>
    <alternativeName>
        <fullName evidence="9">Glutamate-1-semialdehyde aminotransferase</fullName>
    </alternativeName>
</protein>
<keyword evidence="7" id="KW-0413">Isomerase</keyword>
<dbReference type="SUPFAM" id="SSF53383">
    <property type="entry name" value="PLP-dependent transferases"/>
    <property type="match status" value="1"/>
</dbReference>
<dbReference type="AlphaFoldDB" id="A0A3R9RSH7"/>
<evidence type="ECO:0000313" key="10">
    <source>
        <dbReference type="EMBL" id="RSR19681.1"/>
    </source>
</evidence>
<evidence type="ECO:0000256" key="4">
    <source>
        <dbReference type="ARBA" id="ARBA00012143"/>
    </source>
</evidence>
<feature type="non-terminal residue" evidence="10">
    <location>
        <position position="178"/>
    </location>
</feature>
<keyword evidence="8" id="KW-0627">Porphyrin biosynthesis</keyword>
<dbReference type="PANTHER" id="PTHR43713">
    <property type="entry name" value="GLUTAMATE-1-SEMIALDEHYDE 2,1-AMINOMUTASE"/>
    <property type="match status" value="1"/>
</dbReference>
<evidence type="ECO:0000313" key="11">
    <source>
        <dbReference type="Proteomes" id="UP000280073"/>
    </source>
</evidence>
<dbReference type="EMBL" id="RFDI01002401">
    <property type="protein sequence ID" value="RSR19681.1"/>
    <property type="molecule type" value="Genomic_DNA"/>
</dbReference>
<dbReference type="InterPro" id="IPR049704">
    <property type="entry name" value="Aminotrans_3_PPA_site"/>
</dbReference>
<dbReference type="InterPro" id="IPR015424">
    <property type="entry name" value="PyrdxlP-dep_Trfase"/>
</dbReference>
<dbReference type="EC" id="5.4.3.8" evidence="4"/>
<reference evidence="10 11" key="1">
    <citation type="submission" date="2018-10" db="EMBL/GenBank/DDBJ databases">
        <title>GWAS and RNA-Seq identify cryptic mechanisms of antimicrobial resistance in Acinetobacter baumannii.</title>
        <authorList>
            <person name="Sahl J.W."/>
        </authorList>
    </citation>
    <scope>NUCLEOTIDE SEQUENCE [LARGE SCALE GENOMIC DNA]</scope>
    <source>
        <strain evidence="10 11">TG28175</strain>
    </source>
</reference>
<gene>
    <name evidence="10" type="ORF">EA686_27835</name>
</gene>
<evidence type="ECO:0000256" key="7">
    <source>
        <dbReference type="ARBA" id="ARBA00023235"/>
    </source>
</evidence>
<dbReference type="GO" id="GO:0008483">
    <property type="term" value="F:transaminase activity"/>
    <property type="evidence" value="ECO:0007669"/>
    <property type="project" value="UniProtKB-KW"/>
</dbReference>
<dbReference type="FunFam" id="3.40.640.10:FF:000021">
    <property type="entry name" value="Glutamate-1-semialdehyde 2,1-aminomutase"/>
    <property type="match status" value="1"/>
</dbReference>
<accession>A0A3R9RSH7</accession>
<keyword evidence="6" id="KW-0663">Pyridoxal phosphate</keyword>
<evidence type="ECO:0000256" key="2">
    <source>
        <dbReference type="ARBA" id="ARBA00004819"/>
    </source>
</evidence>
<keyword evidence="10" id="KW-0808">Transferase</keyword>
<evidence type="ECO:0000256" key="8">
    <source>
        <dbReference type="ARBA" id="ARBA00023244"/>
    </source>
</evidence>
<organism evidence="10 11">
    <name type="scientific">Acinetobacter baumannii</name>
    <dbReference type="NCBI Taxonomy" id="470"/>
    <lineage>
        <taxon>Bacteria</taxon>
        <taxon>Pseudomonadati</taxon>
        <taxon>Pseudomonadota</taxon>
        <taxon>Gammaproteobacteria</taxon>
        <taxon>Moraxellales</taxon>
        <taxon>Moraxellaceae</taxon>
        <taxon>Acinetobacter</taxon>
        <taxon>Acinetobacter calcoaceticus/baumannii complex</taxon>
    </lineage>
</organism>
<evidence type="ECO:0000256" key="5">
    <source>
        <dbReference type="ARBA" id="ARBA00015416"/>
    </source>
</evidence>